<feature type="domain" description="RIO kinase" evidence="13">
    <location>
        <begin position="99"/>
        <end position="322"/>
    </location>
</feature>
<evidence type="ECO:0000256" key="4">
    <source>
        <dbReference type="ARBA" id="ARBA00022679"/>
    </source>
</evidence>
<feature type="compositionally biased region" description="Basic residues" evidence="12">
    <location>
        <begin position="505"/>
        <end position="519"/>
    </location>
</feature>
<keyword evidence="9" id="KW-0460">Magnesium</keyword>
<evidence type="ECO:0000256" key="3">
    <source>
        <dbReference type="ARBA" id="ARBA00022527"/>
    </source>
</evidence>
<dbReference type="GO" id="GO:0005524">
    <property type="term" value="F:ATP binding"/>
    <property type="evidence" value="ECO:0007669"/>
    <property type="project" value="UniProtKB-KW"/>
</dbReference>
<feature type="compositionally biased region" description="Basic and acidic residues" evidence="12">
    <location>
        <begin position="473"/>
        <end position="504"/>
    </location>
</feature>
<dbReference type="GO" id="GO:0004674">
    <property type="term" value="F:protein serine/threonine kinase activity"/>
    <property type="evidence" value="ECO:0007669"/>
    <property type="project" value="UniProtKB-KW"/>
</dbReference>
<feature type="compositionally biased region" description="Polar residues" evidence="12">
    <location>
        <begin position="81"/>
        <end position="90"/>
    </location>
</feature>
<evidence type="ECO:0000259" key="13">
    <source>
        <dbReference type="SMART" id="SM00090"/>
    </source>
</evidence>
<feature type="region of interest" description="Disordered" evidence="12">
    <location>
        <begin position="355"/>
        <end position="377"/>
    </location>
</feature>
<evidence type="ECO:0000256" key="10">
    <source>
        <dbReference type="ARBA" id="ARBA00047899"/>
    </source>
</evidence>
<keyword evidence="15" id="KW-1185">Reference proteome</keyword>
<comment type="catalytic activity">
    <reaction evidence="11">
        <text>L-seryl-[protein] + ATP = O-phospho-L-seryl-[protein] + ADP + H(+)</text>
        <dbReference type="Rhea" id="RHEA:17989"/>
        <dbReference type="Rhea" id="RHEA-COMP:9863"/>
        <dbReference type="Rhea" id="RHEA-COMP:11604"/>
        <dbReference type="ChEBI" id="CHEBI:15378"/>
        <dbReference type="ChEBI" id="CHEBI:29999"/>
        <dbReference type="ChEBI" id="CHEBI:30616"/>
        <dbReference type="ChEBI" id="CHEBI:83421"/>
        <dbReference type="ChEBI" id="CHEBI:456216"/>
        <dbReference type="EC" id="2.7.11.1"/>
    </reaction>
</comment>
<proteinExistence type="inferred from homology"/>
<dbReference type="AlphaFoldDB" id="A0AAV0B0T1"/>
<comment type="caution">
    <text evidence="14">The sequence shown here is derived from an EMBL/GenBank/DDBJ whole genome shotgun (WGS) entry which is preliminary data.</text>
</comment>
<dbReference type="Gene3D" id="3.30.200.20">
    <property type="entry name" value="Phosphorylase Kinase, domain 1"/>
    <property type="match status" value="1"/>
</dbReference>
<feature type="region of interest" description="Disordered" evidence="12">
    <location>
        <begin position="432"/>
        <end position="460"/>
    </location>
</feature>
<comment type="similarity">
    <text evidence="1">Belongs to the protein kinase superfamily. RIO-type Ser/Thr kinase family.</text>
</comment>
<name>A0AAV0B0T1_PHAPC</name>
<keyword evidence="5" id="KW-0479">Metal-binding</keyword>
<evidence type="ECO:0000313" key="15">
    <source>
        <dbReference type="Proteomes" id="UP001153365"/>
    </source>
</evidence>
<keyword evidence="7 14" id="KW-0418">Kinase</keyword>
<keyword evidence="6" id="KW-0547">Nucleotide-binding</keyword>
<dbReference type="EMBL" id="CALTRL010002774">
    <property type="protein sequence ID" value="CAH7676666.1"/>
    <property type="molecule type" value="Genomic_DNA"/>
</dbReference>
<comment type="catalytic activity">
    <reaction evidence="10">
        <text>L-threonyl-[protein] + ATP = O-phospho-L-threonyl-[protein] + ADP + H(+)</text>
        <dbReference type="Rhea" id="RHEA:46608"/>
        <dbReference type="Rhea" id="RHEA-COMP:11060"/>
        <dbReference type="Rhea" id="RHEA-COMP:11605"/>
        <dbReference type="ChEBI" id="CHEBI:15378"/>
        <dbReference type="ChEBI" id="CHEBI:30013"/>
        <dbReference type="ChEBI" id="CHEBI:30616"/>
        <dbReference type="ChEBI" id="CHEBI:61977"/>
        <dbReference type="ChEBI" id="CHEBI:456216"/>
        <dbReference type="EC" id="2.7.11.1"/>
    </reaction>
</comment>
<evidence type="ECO:0000256" key="7">
    <source>
        <dbReference type="ARBA" id="ARBA00022777"/>
    </source>
</evidence>
<dbReference type="EC" id="2.7.11.1" evidence="2"/>
<feature type="region of interest" description="Disordered" evidence="12">
    <location>
        <begin position="473"/>
        <end position="519"/>
    </location>
</feature>
<dbReference type="Proteomes" id="UP001153365">
    <property type="component" value="Unassembled WGS sequence"/>
</dbReference>
<dbReference type="InterPro" id="IPR051272">
    <property type="entry name" value="RIO-type_Ser/Thr_kinase"/>
</dbReference>
<dbReference type="SMART" id="SM00090">
    <property type="entry name" value="RIO"/>
    <property type="match status" value="1"/>
</dbReference>
<reference evidence="14" key="1">
    <citation type="submission" date="2022-06" db="EMBL/GenBank/DDBJ databases">
        <authorList>
            <consortium name="SYNGENTA / RWTH Aachen University"/>
        </authorList>
    </citation>
    <scope>NUCLEOTIDE SEQUENCE</scope>
</reference>
<keyword evidence="3" id="KW-0723">Serine/threonine-protein kinase</keyword>
<dbReference type="InterPro" id="IPR011009">
    <property type="entry name" value="Kinase-like_dom_sf"/>
</dbReference>
<evidence type="ECO:0000256" key="1">
    <source>
        <dbReference type="ARBA" id="ARBA00009196"/>
    </source>
</evidence>
<evidence type="ECO:0000313" key="14">
    <source>
        <dbReference type="EMBL" id="CAH7676666.1"/>
    </source>
</evidence>
<dbReference type="GO" id="GO:0046872">
    <property type="term" value="F:metal ion binding"/>
    <property type="evidence" value="ECO:0007669"/>
    <property type="project" value="UniProtKB-KW"/>
</dbReference>
<feature type="compositionally biased region" description="Low complexity" evidence="12">
    <location>
        <begin position="65"/>
        <end position="80"/>
    </location>
</feature>
<evidence type="ECO:0000256" key="9">
    <source>
        <dbReference type="ARBA" id="ARBA00022842"/>
    </source>
</evidence>
<gene>
    <name evidence="14" type="ORF">PPACK8108_LOCUS11829</name>
</gene>
<evidence type="ECO:0000256" key="6">
    <source>
        <dbReference type="ARBA" id="ARBA00022741"/>
    </source>
</evidence>
<dbReference type="PANTHER" id="PTHR45723">
    <property type="entry name" value="SERINE/THREONINE-PROTEIN KINASE RIO1"/>
    <property type="match status" value="1"/>
</dbReference>
<protein>
    <recommendedName>
        <fullName evidence="2">non-specific serine/threonine protein kinase</fullName>
        <ecNumber evidence="2">2.7.11.1</ecNumber>
    </recommendedName>
</protein>
<evidence type="ECO:0000256" key="2">
    <source>
        <dbReference type="ARBA" id="ARBA00012513"/>
    </source>
</evidence>
<dbReference type="Pfam" id="PF01163">
    <property type="entry name" value="RIO1"/>
    <property type="match status" value="1"/>
</dbReference>
<dbReference type="InterPro" id="IPR018934">
    <property type="entry name" value="RIO_dom"/>
</dbReference>
<dbReference type="InterPro" id="IPR000687">
    <property type="entry name" value="RIO_kinase"/>
</dbReference>
<organism evidence="14 15">
    <name type="scientific">Phakopsora pachyrhizi</name>
    <name type="common">Asian soybean rust disease fungus</name>
    <dbReference type="NCBI Taxonomy" id="170000"/>
    <lineage>
        <taxon>Eukaryota</taxon>
        <taxon>Fungi</taxon>
        <taxon>Dikarya</taxon>
        <taxon>Basidiomycota</taxon>
        <taxon>Pucciniomycotina</taxon>
        <taxon>Pucciniomycetes</taxon>
        <taxon>Pucciniales</taxon>
        <taxon>Phakopsoraceae</taxon>
        <taxon>Phakopsora</taxon>
    </lineage>
</organism>
<evidence type="ECO:0000256" key="12">
    <source>
        <dbReference type="SAM" id="MobiDB-lite"/>
    </source>
</evidence>
<evidence type="ECO:0000256" key="8">
    <source>
        <dbReference type="ARBA" id="ARBA00022840"/>
    </source>
</evidence>
<accession>A0AAV0B0T1</accession>
<dbReference type="SUPFAM" id="SSF56112">
    <property type="entry name" value="Protein kinase-like (PK-like)"/>
    <property type="match status" value="1"/>
</dbReference>
<keyword evidence="8" id="KW-0067">ATP-binding</keyword>
<evidence type="ECO:0000256" key="11">
    <source>
        <dbReference type="ARBA" id="ARBA00048679"/>
    </source>
</evidence>
<dbReference type="Gene3D" id="1.10.510.10">
    <property type="entry name" value="Transferase(Phosphotransferase) domain 1"/>
    <property type="match status" value="1"/>
</dbReference>
<keyword evidence="4" id="KW-0808">Transferase</keyword>
<feature type="region of interest" description="Disordered" evidence="12">
    <location>
        <begin position="65"/>
        <end position="90"/>
    </location>
</feature>
<evidence type="ECO:0000256" key="5">
    <source>
        <dbReference type="ARBA" id="ARBA00022723"/>
    </source>
</evidence>
<sequence>MACSLTQILDYQSALLSKNPFDRDILETSPEISGWIENEMMLLYLAESDWEILAGGEVSNLSNSFKSSSSSTVVPPSNKSHNLTTNPSNTPAATIIRQDKLNDQLVSLSSKFSTSLSLGNLNTTQTRKGGFEPTNEQVLDPHVGKRLGGSDRGLCLYRLALKIYKTSILIFKDRDRYVTGEFRFRSGYARKNPRKMVRLWAEKELRNLKRLRERNVRCPRDDNDDWRASPRLKDAKLPEPGEGLEELYWEIVAVTRVMYQQCKLVHADLTHLFIIDVSQSVEHDHPSAFDFLRSDISNIDSFFSRTGIQTLGLKRTFEFVTQNKTSNETEEELIRDVSKILNSLKEKASTEEAVEECGNNPNDGGNEEGLTPSNSKHEEAVFKKSFIPRTLNEVYDAERDVQRVIRGEAKDLIYANLTGIVSKQDVRVIESEISDDSSLSSKSDKSLNNENFSEEDEDGLLLEDELKRRDRVNRGFKFESNEDKRERKKLVKESNRLKRQEKIPKSVKKKKISKTSGKR</sequence>